<dbReference type="GO" id="GO:1990904">
    <property type="term" value="C:ribonucleoprotein complex"/>
    <property type="evidence" value="ECO:0007669"/>
    <property type="project" value="UniProtKB-KW"/>
</dbReference>
<protein>
    <submittedName>
        <fullName evidence="8">Uncharacterized protein</fullName>
    </submittedName>
</protein>
<dbReference type="PANTHER" id="PTHR17039:SF0">
    <property type="entry name" value="U3 SMALL NUCLEOLAR RIBONUCLEOPROTEIN PROTEIN MPP10"/>
    <property type="match status" value="1"/>
</dbReference>
<organism evidence="8 9">
    <name type="scientific">Heterodera trifolii</name>
    <dbReference type="NCBI Taxonomy" id="157864"/>
    <lineage>
        <taxon>Eukaryota</taxon>
        <taxon>Metazoa</taxon>
        <taxon>Ecdysozoa</taxon>
        <taxon>Nematoda</taxon>
        <taxon>Chromadorea</taxon>
        <taxon>Rhabditida</taxon>
        <taxon>Tylenchina</taxon>
        <taxon>Tylenchomorpha</taxon>
        <taxon>Tylenchoidea</taxon>
        <taxon>Heteroderidae</taxon>
        <taxon>Heteroderinae</taxon>
        <taxon>Heterodera</taxon>
    </lineage>
</organism>
<accession>A0ABD2J553</accession>
<proteinExistence type="inferred from homology"/>
<dbReference type="EMBL" id="JBICBT010001137">
    <property type="protein sequence ID" value="KAL3081348.1"/>
    <property type="molecule type" value="Genomic_DNA"/>
</dbReference>
<dbReference type="PANTHER" id="PTHR17039">
    <property type="entry name" value="U3 SMALL NUCLEOLAR RIBONUCLEOPROTEIN PROTEIN MPP10"/>
    <property type="match status" value="1"/>
</dbReference>
<feature type="region of interest" description="Disordered" evidence="7">
    <location>
        <begin position="1"/>
        <end position="347"/>
    </location>
</feature>
<comment type="similarity">
    <text evidence="6">Belongs to the MPP10 family.</text>
</comment>
<keyword evidence="3" id="KW-0698">rRNA processing</keyword>
<evidence type="ECO:0000256" key="7">
    <source>
        <dbReference type="SAM" id="MobiDB-lite"/>
    </source>
</evidence>
<feature type="compositionally biased region" description="Polar residues" evidence="7">
    <location>
        <begin position="80"/>
        <end position="111"/>
    </location>
</feature>
<feature type="compositionally biased region" description="Basic and acidic residues" evidence="7">
    <location>
        <begin position="605"/>
        <end position="614"/>
    </location>
</feature>
<comment type="caution">
    <text evidence="8">The sequence shown here is derived from an EMBL/GenBank/DDBJ whole genome shotgun (WGS) entry which is preliminary data.</text>
</comment>
<feature type="compositionally biased region" description="Low complexity" evidence="7">
    <location>
        <begin position="238"/>
        <end position="254"/>
    </location>
</feature>
<evidence type="ECO:0000256" key="1">
    <source>
        <dbReference type="ARBA" id="ARBA00004604"/>
    </source>
</evidence>
<feature type="compositionally biased region" description="Acidic residues" evidence="7">
    <location>
        <begin position="260"/>
        <end position="283"/>
    </location>
</feature>
<evidence type="ECO:0000256" key="6">
    <source>
        <dbReference type="ARBA" id="ARBA00029455"/>
    </source>
</evidence>
<keyword evidence="5" id="KW-0687">Ribonucleoprotein</keyword>
<gene>
    <name evidence="8" type="ORF">niasHT_039825</name>
</gene>
<keyword evidence="9" id="KW-1185">Reference proteome</keyword>
<sequence length="709" mass="79710">MSAKRKQQNKGDKQKTPNSNGGAEDGTPSSARRSRRLRGAEAEFNANALEEIEMERRSSRSRSATPAFDRPSKLEASAGPTKTSVAFPANSSPVDPMATNLSANRSENSPQRARIDFDDSGANDSFGSGGRSVGGRKKRTSAQNMVEKKRQSLAEEPKQITAETDQNDGPTFEEKKNEENDEKEEEKRGETRDKKEEEDEEESGKSSDREEEEEAGEDELFSEDEQIDEVVEDEDAAEGGTKTTPKGTGNDNGTLMRDQSDDDEEDEEEEEGEILEEGADDANECNGKMTKRLVDEEHDGESDEQEEDEMEDNVDEKEEEGEESGYEEDIEDPKVVQQKRRKLPKSAVDDKFFNLSEMNAFLDAEDRKEEDKMRQRSDRNLGQIENADELEQLISAHEQSNLQPREWALSGEAKAEERPKDALLEQFVDADYRMAAPPTIDAEKTAQLEGIITKRIKDGLFDDVVRKVRVNESLQPAAPYRNATVNGTTEQKVRKSLAEVYGDKLSAGINDEHELGGEGKKEDQQSKLDPAVEEIKSDLDTLFLKLDALSHFQFRPQPIQEEVKIVNNMPSLHMEEVGPQAAVGPEVNLLAPEEVKRRVKSALKGTDERTETDRKRQRRQKKKKQRILASIGAMNGEGTDGGETAERVKTKKKVRRVKMDFAEQINKLVQNEGDQQMKKKKKRKIEGENGEEKKPRKMKKKSKVGGEKE</sequence>
<feature type="compositionally biased region" description="Basic and acidic residues" evidence="7">
    <location>
        <begin position="364"/>
        <end position="379"/>
    </location>
</feature>
<dbReference type="Pfam" id="PF04006">
    <property type="entry name" value="Mpp10"/>
    <property type="match status" value="1"/>
</dbReference>
<reference evidence="8 9" key="1">
    <citation type="submission" date="2024-10" db="EMBL/GenBank/DDBJ databases">
        <authorList>
            <person name="Kim D."/>
        </authorList>
    </citation>
    <scope>NUCLEOTIDE SEQUENCE [LARGE SCALE GENOMIC DNA]</scope>
    <source>
        <strain evidence="8">BH-2024</strain>
    </source>
</reference>
<feature type="compositionally biased region" description="Basic and acidic residues" evidence="7">
    <location>
        <begin position="185"/>
        <end position="195"/>
    </location>
</feature>
<comment type="subcellular location">
    <subcellularLocation>
        <location evidence="1">Nucleus</location>
        <location evidence="1">Nucleolus</location>
    </subcellularLocation>
</comment>
<keyword evidence="4" id="KW-0539">Nucleus</keyword>
<feature type="compositionally biased region" description="Basic residues" evidence="7">
    <location>
        <begin position="615"/>
        <end position="626"/>
    </location>
</feature>
<keyword evidence="2" id="KW-0690">Ribosome biogenesis</keyword>
<dbReference type="Proteomes" id="UP001620626">
    <property type="component" value="Unassembled WGS sequence"/>
</dbReference>
<name>A0ABD2J553_9BILA</name>
<feature type="compositionally biased region" description="Acidic residues" evidence="7">
    <location>
        <begin position="209"/>
        <end position="237"/>
    </location>
</feature>
<evidence type="ECO:0000256" key="3">
    <source>
        <dbReference type="ARBA" id="ARBA00022552"/>
    </source>
</evidence>
<feature type="region of interest" description="Disordered" evidence="7">
    <location>
        <begin position="599"/>
        <end position="709"/>
    </location>
</feature>
<dbReference type="GO" id="GO:0006364">
    <property type="term" value="P:rRNA processing"/>
    <property type="evidence" value="ECO:0007669"/>
    <property type="project" value="UniProtKB-KW"/>
</dbReference>
<evidence type="ECO:0000313" key="8">
    <source>
        <dbReference type="EMBL" id="KAL3081348.1"/>
    </source>
</evidence>
<evidence type="ECO:0000313" key="9">
    <source>
        <dbReference type="Proteomes" id="UP001620626"/>
    </source>
</evidence>
<dbReference type="InterPro" id="IPR012173">
    <property type="entry name" value="Mpp10"/>
</dbReference>
<feature type="compositionally biased region" description="Acidic residues" evidence="7">
    <location>
        <begin position="296"/>
        <end position="331"/>
    </location>
</feature>
<feature type="compositionally biased region" description="Basic and acidic residues" evidence="7">
    <location>
        <begin position="146"/>
        <end position="158"/>
    </location>
</feature>
<evidence type="ECO:0000256" key="2">
    <source>
        <dbReference type="ARBA" id="ARBA00022517"/>
    </source>
</evidence>
<evidence type="ECO:0000256" key="5">
    <source>
        <dbReference type="ARBA" id="ARBA00023274"/>
    </source>
</evidence>
<feature type="compositionally biased region" description="Basic and acidic residues" evidence="7">
    <location>
        <begin position="685"/>
        <end position="694"/>
    </location>
</feature>
<dbReference type="GO" id="GO:0005730">
    <property type="term" value="C:nucleolus"/>
    <property type="evidence" value="ECO:0007669"/>
    <property type="project" value="UniProtKB-SubCell"/>
</dbReference>
<feature type="region of interest" description="Disordered" evidence="7">
    <location>
        <begin position="363"/>
        <end position="405"/>
    </location>
</feature>
<dbReference type="AlphaFoldDB" id="A0ABD2J553"/>
<evidence type="ECO:0000256" key="4">
    <source>
        <dbReference type="ARBA" id="ARBA00023242"/>
    </source>
</evidence>